<evidence type="ECO:0000256" key="8">
    <source>
        <dbReference type="ARBA" id="ARBA00023187"/>
    </source>
</evidence>
<feature type="compositionally biased region" description="Acidic residues" evidence="11">
    <location>
        <begin position="965"/>
        <end position="975"/>
    </location>
</feature>
<dbReference type="GO" id="GO:1990904">
    <property type="term" value="C:ribonucleoprotein complex"/>
    <property type="evidence" value="ECO:0007669"/>
    <property type="project" value="UniProtKB-KW"/>
</dbReference>
<sequence>MASLPFKPFHPLFSPIPPLPCLRTKTLVLLLPSLNSHSPLQSPSDSNPAERWPESNEKKTRRRKLRPDFYEQTIQRWSAKIYSPRTRFPWQERQEDGKDGTGTHTDLSTAEDIDFRFSLMDEKVNASLDGERFGECSDGVVSQSSEITSPERVDAKPLVDERSSLPSGRRRVLAPWDHGVKPKKPQLGSISERRMAPSDPIVVGELDEDEKHEGTLEQKTFDVISRLSSVSLDEKTLEAKTTSFCSGNYVDEHIKNHSDPELKDPLSRSKLNGKKEISRVSLIVDELKSSFNQHSSDLNRNKKQTNSDSDTVKLMGSVSFPWERGSDGADGQQLHRRSNTEHAERTIPELELQRIRNVALRMKERMKVGAAGVTEAVVKSIHDKWKVDEVIKLKFEGPPTLNMKRTHEILEKKTGGLVIWRSGSSIVLYRGMTYRIPCVQSYSRLANVVADQESIPSSDTSTSIYNISGGRRTDVVRASSTSAVDNMTSFPRLSEGSLVSNADDMNACPNSWKWSVDILEIDSLLNQLGPRFKDWSGRNPLPVDADLLPGVVPGYKSPYRLLPHKTRRSLRDRDVTFFRRLARGMPPHFALGRNRQHQGLANAMVKLWEKSCIAKIAIKRGVPNTCNDRMAEELKKLTGGVLLSRNKDFIVFYRGNDFLPLSIRNSLIERQKLANVQQDEEEEARLRASALIAANAKTVKGPLVAGTLQEFVKANTRWANQPSIEDREKTRKELVLAKHAGAVRFLERKLFFAQLKVKKAEKALAKVQEFLKPAELPTDIETITDEERFLFRQMGLKMRAFLLVGRREVFDGVVQNIHLHWKHRELVKIIVRGKRFPQVKHMAISLEAESGGLLISLDKTTKGYAIILYRGKNYQRPHMLKPRNLLTKRQALARAIELQRREALNHHILDLREKIHSMRLQLYQMEYAKELGNEMDLRVDESAFPSDNVEDEGEEAFLETYNSGGEEDDSSPEMC</sequence>
<dbReference type="Pfam" id="PF01985">
    <property type="entry name" value="CRS1_YhbY"/>
    <property type="match status" value="3"/>
</dbReference>
<evidence type="ECO:0000256" key="11">
    <source>
        <dbReference type="SAM" id="MobiDB-lite"/>
    </source>
</evidence>
<feature type="compositionally biased region" description="Acidic residues" evidence="11">
    <location>
        <begin position="948"/>
        <end position="957"/>
    </location>
</feature>
<organism evidence="13 14">
    <name type="scientific">Dioscorea zingiberensis</name>
    <dbReference type="NCBI Taxonomy" id="325984"/>
    <lineage>
        <taxon>Eukaryota</taxon>
        <taxon>Viridiplantae</taxon>
        <taxon>Streptophyta</taxon>
        <taxon>Embryophyta</taxon>
        <taxon>Tracheophyta</taxon>
        <taxon>Spermatophyta</taxon>
        <taxon>Magnoliopsida</taxon>
        <taxon>Liliopsida</taxon>
        <taxon>Dioscoreales</taxon>
        <taxon>Dioscoreaceae</taxon>
        <taxon>Dioscorea</taxon>
    </lineage>
</organism>
<reference evidence="13" key="2">
    <citation type="journal article" date="2022" name="Hortic Res">
        <title>The genome of Dioscorea zingiberensis sheds light on the biosynthesis, origin and evolution of the medicinally important diosgenin saponins.</title>
        <authorList>
            <person name="Li Y."/>
            <person name="Tan C."/>
            <person name="Li Z."/>
            <person name="Guo J."/>
            <person name="Li S."/>
            <person name="Chen X."/>
            <person name="Wang C."/>
            <person name="Dai X."/>
            <person name="Yang H."/>
            <person name="Song W."/>
            <person name="Hou L."/>
            <person name="Xu J."/>
            <person name="Tong Z."/>
            <person name="Xu A."/>
            <person name="Yuan X."/>
            <person name="Wang W."/>
            <person name="Yang Q."/>
            <person name="Chen L."/>
            <person name="Sun Z."/>
            <person name="Wang K."/>
            <person name="Pan B."/>
            <person name="Chen J."/>
            <person name="Bao Y."/>
            <person name="Liu F."/>
            <person name="Qi X."/>
            <person name="Gang D.R."/>
            <person name="Wen J."/>
            <person name="Li J."/>
        </authorList>
    </citation>
    <scope>NUCLEOTIDE SEQUENCE</scope>
    <source>
        <strain evidence="13">Dzin_1.0</strain>
    </source>
</reference>
<evidence type="ECO:0000256" key="5">
    <source>
        <dbReference type="ARBA" id="ARBA00022737"/>
    </source>
</evidence>
<evidence type="ECO:0000256" key="2">
    <source>
        <dbReference type="ARBA" id="ARBA00022528"/>
    </source>
</evidence>
<keyword evidence="14" id="KW-1185">Reference proteome</keyword>
<dbReference type="FunFam" id="3.30.110.60:FF:000002">
    <property type="entry name" value="CRS2-associated factor 1, chloroplastic"/>
    <property type="match status" value="2"/>
</dbReference>
<dbReference type="GO" id="GO:0009507">
    <property type="term" value="C:chloroplast"/>
    <property type="evidence" value="ECO:0007669"/>
    <property type="project" value="UniProtKB-SubCell"/>
</dbReference>
<evidence type="ECO:0000313" key="13">
    <source>
        <dbReference type="EMBL" id="KAJ0985489.1"/>
    </source>
</evidence>
<dbReference type="Proteomes" id="UP001085076">
    <property type="component" value="Miscellaneous, Linkage group lg01"/>
</dbReference>
<proteinExistence type="predicted"/>
<keyword evidence="2" id="KW-0150">Chloroplast</keyword>
<keyword evidence="3" id="KW-0934">Plastid</keyword>
<evidence type="ECO:0000256" key="9">
    <source>
        <dbReference type="ARBA" id="ARBA00023274"/>
    </source>
</evidence>
<gene>
    <name evidence="13" type="ORF">J5N97_003845</name>
</gene>
<dbReference type="Gene3D" id="3.30.110.60">
    <property type="entry name" value="YhbY-like"/>
    <property type="match status" value="3"/>
</dbReference>
<protein>
    <recommendedName>
        <fullName evidence="12">CRM domain-containing protein</fullName>
    </recommendedName>
</protein>
<feature type="region of interest" description="Disordered" evidence="11">
    <location>
        <begin position="37"/>
        <end position="65"/>
    </location>
</feature>
<feature type="compositionally biased region" description="Basic and acidic residues" evidence="11">
    <location>
        <begin position="90"/>
        <end position="101"/>
    </location>
</feature>
<dbReference type="InterPro" id="IPR001890">
    <property type="entry name" value="RNA-binding_CRM"/>
</dbReference>
<evidence type="ECO:0000256" key="1">
    <source>
        <dbReference type="ARBA" id="ARBA00004229"/>
    </source>
</evidence>
<dbReference type="GO" id="GO:0006397">
    <property type="term" value="P:mRNA processing"/>
    <property type="evidence" value="ECO:0007669"/>
    <property type="project" value="UniProtKB-KW"/>
</dbReference>
<feature type="region of interest" description="Disordered" evidence="11">
    <location>
        <begin position="325"/>
        <end position="344"/>
    </location>
</feature>
<keyword evidence="9" id="KW-0687">Ribonucleoprotein</keyword>
<feature type="region of interest" description="Disordered" evidence="11">
    <location>
        <begin position="942"/>
        <end position="975"/>
    </location>
</feature>
<dbReference type="PANTHER" id="PTHR31846">
    <property type="entry name" value="CRS1 / YHBY (CRM) DOMAIN-CONTAINING PROTEIN"/>
    <property type="match status" value="1"/>
</dbReference>
<dbReference type="OrthoDB" id="551352at2759"/>
<keyword evidence="6 10" id="KW-0694">RNA-binding</keyword>
<dbReference type="AlphaFoldDB" id="A0A9D5HQU1"/>
<keyword evidence="7" id="KW-0809">Transit peptide</keyword>
<evidence type="ECO:0000313" key="14">
    <source>
        <dbReference type="Proteomes" id="UP001085076"/>
    </source>
</evidence>
<keyword evidence="5" id="KW-0677">Repeat</keyword>
<dbReference type="SUPFAM" id="SSF75471">
    <property type="entry name" value="YhbY-like"/>
    <property type="match status" value="3"/>
</dbReference>
<comment type="caution">
    <text evidence="13">The sequence shown here is derived from an EMBL/GenBank/DDBJ whole genome shotgun (WGS) entry which is preliminary data.</text>
</comment>
<feature type="domain" description="CRM" evidence="12">
    <location>
        <begin position="781"/>
        <end position="881"/>
    </location>
</feature>
<evidence type="ECO:0000256" key="6">
    <source>
        <dbReference type="ARBA" id="ARBA00022884"/>
    </source>
</evidence>
<dbReference type="EMBL" id="JAGGNH010000001">
    <property type="protein sequence ID" value="KAJ0985489.1"/>
    <property type="molecule type" value="Genomic_DNA"/>
</dbReference>
<dbReference type="InterPro" id="IPR035920">
    <property type="entry name" value="YhbY-like_sf"/>
</dbReference>
<dbReference type="GO" id="GO:0003729">
    <property type="term" value="F:mRNA binding"/>
    <property type="evidence" value="ECO:0007669"/>
    <property type="project" value="InterPro"/>
</dbReference>
<dbReference type="InterPro" id="IPR045278">
    <property type="entry name" value="CRS1/CFM2/CFM3"/>
</dbReference>
<dbReference type="PROSITE" id="PS51295">
    <property type="entry name" value="CRM"/>
    <property type="match status" value="3"/>
</dbReference>
<keyword evidence="8" id="KW-0508">mRNA splicing</keyword>
<feature type="region of interest" description="Disordered" evidence="11">
    <location>
        <begin position="88"/>
        <end position="109"/>
    </location>
</feature>
<comment type="subcellular location">
    <subcellularLocation>
        <location evidence="1">Plastid</location>
        <location evidence="1">Chloroplast</location>
    </subcellularLocation>
</comment>
<dbReference type="GO" id="GO:0000373">
    <property type="term" value="P:Group II intron splicing"/>
    <property type="evidence" value="ECO:0007669"/>
    <property type="project" value="UniProtKB-ARBA"/>
</dbReference>
<name>A0A9D5HQU1_9LILI</name>
<evidence type="ECO:0000256" key="3">
    <source>
        <dbReference type="ARBA" id="ARBA00022640"/>
    </source>
</evidence>
<reference evidence="13" key="1">
    <citation type="submission" date="2021-03" db="EMBL/GenBank/DDBJ databases">
        <authorList>
            <person name="Li Z."/>
            <person name="Yang C."/>
        </authorList>
    </citation>
    <scope>NUCLEOTIDE SEQUENCE</scope>
    <source>
        <strain evidence="13">Dzin_1.0</strain>
        <tissue evidence="13">Leaf</tissue>
    </source>
</reference>
<evidence type="ECO:0000259" key="12">
    <source>
        <dbReference type="PROSITE" id="PS51295"/>
    </source>
</evidence>
<evidence type="ECO:0000256" key="7">
    <source>
        <dbReference type="ARBA" id="ARBA00022946"/>
    </source>
</evidence>
<dbReference type="PANTHER" id="PTHR31846:SF7">
    <property type="entry name" value="CRS1 _ YHBY (CRM) DOMAIN-CONTAINING PROTEIN"/>
    <property type="match status" value="1"/>
</dbReference>
<accession>A0A9D5HQU1</accession>
<dbReference type="SMART" id="SM01103">
    <property type="entry name" value="CRS1_YhbY"/>
    <property type="match status" value="3"/>
</dbReference>
<keyword evidence="4" id="KW-0507">mRNA processing</keyword>
<evidence type="ECO:0000256" key="4">
    <source>
        <dbReference type="ARBA" id="ARBA00022664"/>
    </source>
</evidence>
<feature type="domain" description="CRM" evidence="12">
    <location>
        <begin position="568"/>
        <end position="665"/>
    </location>
</feature>
<evidence type="ECO:0000256" key="10">
    <source>
        <dbReference type="PROSITE-ProRule" id="PRU00626"/>
    </source>
</evidence>
<feature type="domain" description="CRM" evidence="12">
    <location>
        <begin position="345"/>
        <end position="441"/>
    </location>
</feature>